<evidence type="ECO:0000256" key="4">
    <source>
        <dbReference type="ARBA" id="ARBA00022692"/>
    </source>
</evidence>
<evidence type="ECO:0000256" key="7">
    <source>
        <dbReference type="ARBA" id="ARBA00023136"/>
    </source>
</evidence>
<protein>
    <submittedName>
        <fullName evidence="10">Branched-chain amino acid ABC transporter permease</fullName>
    </submittedName>
</protein>
<proteinExistence type="inferred from homology"/>
<dbReference type="InterPro" id="IPR001851">
    <property type="entry name" value="ABC_transp_permease"/>
</dbReference>
<evidence type="ECO:0000256" key="1">
    <source>
        <dbReference type="ARBA" id="ARBA00004651"/>
    </source>
</evidence>
<keyword evidence="2" id="KW-0813">Transport</keyword>
<dbReference type="Pfam" id="PF02653">
    <property type="entry name" value="BPD_transp_2"/>
    <property type="match status" value="1"/>
</dbReference>
<gene>
    <name evidence="10" type="ORF">EZ313_19790</name>
</gene>
<feature type="transmembrane region" description="Helical" evidence="9">
    <location>
        <begin position="224"/>
        <end position="252"/>
    </location>
</feature>
<dbReference type="Proteomes" id="UP000298180">
    <property type="component" value="Unassembled WGS sequence"/>
</dbReference>
<dbReference type="InterPro" id="IPR052157">
    <property type="entry name" value="BCAA_transport_permease"/>
</dbReference>
<dbReference type="PANTHER" id="PTHR11795">
    <property type="entry name" value="BRANCHED-CHAIN AMINO ACID TRANSPORT SYSTEM PERMEASE PROTEIN LIVH"/>
    <property type="match status" value="1"/>
</dbReference>
<evidence type="ECO:0000256" key="6">
    <source>
        <dbReference type="ARBA" id="ARBA00022989"/>
    </source>
</evidence>
<evidence type="ECO:0000256" key="8">
    <source>
        <dbReference type="ARBA" id="ARBA00037998"/>
    </source>
</evidence>
<evidence type="ECO:0000313" key="11">
    <source>
        <dbReference type="Proteomes" id="UP000298180"/>
    </source>
</evidence>
<dbReference type="OrthoDB" id="8683959at2"/>
<dbReference type="AlphaFoldDB" id="A0A4Z0BN16"/>
<keyword evidence="4 9" id="KW-0812">Transmembrane</keyword>
<dbReference type="EMBL" id="SMLM01000003">
    <property type="protein sequence ID" value="TFZ00693.1"/>
    <property type="molecule type" value="Genomic_DNA"/>
</dbReference>
<evidence type="ECO:0000313" key="10">
    <source>
        <dbReference type="EMBL" id="TFZ00693.1"/>
    </source>
</evidence>
<comment type="similarity">
    <text evidence="8">Belongs to the binding-protein-dependent transport system permease family. LivHM subfamily.</text>
</comment>
<dbReference type="GO" id="GO:0006865">
    <property type="term" value="P:amino acid transport"/>
    <property type="evidence" value="ECO:0007669"/>
    <property type="project" value="UniProtKB-KW"/>
</dbReference>
<accession>A0A4Z0BN16</accession>
<sequence>MSFPSWTLLAQSVLSGVFAGALYGLLGLGLGLSWGLLRTINLTHFAFAFLSAYICYQLAVVSKVDPLLTLAGIVPLMFALGAALHWLTDRFRLSPFSSLLLTFGFMGIAESVMQTIWTADPRKLESHYAEMKLRLGPLFLPIPELLALFLAVAISVAVWAVLRYTDLGKALRASAEDAPVAAAFGINQRRNGYLLAGTCAALAGVAGVCIALSSSISPSQMYAWVGVVFAAVMLGGLGTALGPLVAGVIIGVSEAVTMAVTSPSWAPLVSFTLLILILLLRPGRIGR</sequence>
<feature type="transmembrane region" description="Helical" evidence="9">
    <location>
        <begin position="193"/>
        <end position="212"/>
    </location>
</feature>
<dbReference type="GO" id="GO:0005886">
    <property type="term" value="C:plasma membrane"/>
    <property type="evidence" value="ECO:0007669"/>
    <property type="project" value="UniProtKB-SubCell"/>
</dbReference>
<evidence type="ECO:0000256" key="5">
    <source>
        <dbReference type="ARBA" id="ARBA00022970"/>
    </source>
</evidence>
<comment type="subcellular location">
    <subcellularLocation>
        <location evidence="1">Cell membrane</location>
        <topology evidence="1">Multi-pass membrane protein</topology>
    </subcellularLocation>
</comment>
<evidence type="ECO:0000256" key="9">
    <source>
        <dbReference type="SAM" id="Phobius"/>
    </source>
</evidence>
<dbReference type="RefSeq" id="WP_135265031.1">
    <property type="nucleotide sequence ID" value="NZ_SMLM01000003.1"/>
</dbReference>
<feature type="transmembrane region" description="Helical" evidence="9">
    <location>
        <begin position="264"/>
        <end position="280"/>
    </location>
</feature>
<organism evidence="10 11">
    <name type="scientific">Ramlibacter henchirensis</name>
    <dbReference type="NCBI Taxonomy" id="204072"/>
    <lineage>
        <taxon>Bacteria</taxon>
        <taxon>Pseudomonadati</taxon>
        <taxon>Pseudomonadota</taxon>
        <taxon>Betaproteobacteria</taxon>
        <taxon>Burkholderiales</taxon>
        <taxon>Comamonadaceae</taxon>
        <taxon>Ramlibacter</taxon>
    </lineage>
</organism>
<reference evidence="10 11" key="1">
    <citation type="submission" date="2019-03" db="EMBL/GenBank/DDBJ databases">
        <title>Ramlibacter henchirensis DSM 14656, whole genome shotgun sequence.</title>
        <authorList>
            <person name="Zhang X."/>
            <person name="Feng G."/>
            <person name="Zhu H."/>
        </authorList>
    </citation>
    <scope>NUCLEOTIDE SEQUENCE [LARGE SCALE GENOMIC DNA]</scope>
    <source>
        <strain evidence="10 11">DSM 14656</strain>
    </source>
</reference>
<evidence type="ECO:0000256" key="3">
    <source>
        <dbReference type="ARBA" id="ARBA00022475"/>
    </source>
</evidence>
<keyword evidence="6 9" id="KW-1133">Transmembrane helix</keyword>
<feature type="transmembrane region" description="Helical" evidence="9">
    <location>
        <begin position="42"/>
        <end position="60"/>
    </location>
</feature>
<comment type="caution">
    <text evidence="10">The sequence shown here is derived from an EMBL/GenBank/DDBJ whole genome shotgun (WGS) entry which is preliminary data.</text>
</comment>
<evidence type="ECO:0000256" key="2">
    <source>
        <dbReference type="ARBA" id="ARBA00022448"/>
    </source>
</evidence>
<feature type="transmembrane region" description="Helical" evidence="9">
    <location>
        <begin position="99"/>
        <end position="117"/>
    </location>
</feature>
<name>A0A4Z0BN16_9BURK</name>
<keyword evidence="3" id="KW-1003">Cell membrane</keyword>
<dbReference type="PANTHER" id="PTHR11795:SF445">
    <property type="entry name" value="AMINO ACID ABC TRANSPORTER PERMEASE PROTEIN"/>
    <property type="match status" value="1"/>
</dbReference>
<keyword evidence="7 9" id="KW-0472">Membrane</keyword>
<keyword evidence="5" id="KW-0029">Amino-acid transport</keyword>
<dbReference type="GO" id="GO:0022857">
    <property type="term" value="F:transmembrane transporter activity"/>
    <property type="evidence" value="ECO:0007669"/>
    <property type="project" value="InterPro"/>
</dbReference>
<feature type="transmembrane region" description="Helical" evidence="9">
    <location>
        <begin position="138"/>
        <end position="162"/>
    </location>
</feature>
<dbReference type="CDD" id="cd06582">
    <property type="entry name" value="TM_PBP1_LivH_like"/>
    <property type="match status" value="1"/>
</dbReference>
<keyword evidence="11" id="KW-1185">Reference proteome</keyword>
<feature type="transmembrane region" description="Helical" evidence="9">
    <location>
        <begin position="67"/>
        <end position="87"/>
    </location>
</feature>
<feature type="transmembrane region" description="Helical" evidence="9">
    <location>
        <begin position="12"/>
        <end position="36"/>
    </location>
</feature>